<sequence length="436" mass="47905">MKNTILKVLFVGMVAFSCSERDDTPRVEPTDVTIQVTYNDDFDQKSASGTNVVIRNTTSQQTFEGQTSSDGSILFEAVPSGIYDITASITMDSDEFFAFAGYLSEGDEVVFNANQTGVPINSGASSFTLELVSGRLGNLVFKQIYIAGSDRVDGAQFRDQFIEIHNNSTEVQYMDGLYIMGVVSKLNNSITEFTQADGQWDWTKSVGMNATGDPNNDYVYSKWLYQFPGSGNQYPVEPGKSIILASTAINHKTPFEGNDGNTVSVNNPELTVDLSNADFEVYLGNDVDRPLPSDVDNTSVPNMINHFWQGTDLIMDNRGREAIVLFATEDDISTFPRYATPNSQNITNNTVMRYQIPKSLIIDGVEGQESPTNQVPKMLPTDIDAGFFYVPGGAWSSEAGIRMTANTFGDRKVLKDSNNSENDLIGKKANPRGYAD</sequence>
<dbReference type="Pfam" id="PF16215">
    <property type="entry name" value="DUF4876"/>
    <property type="match status" value="1"/>
</dbReference>
<protein>
    <submittedName>
        <fullName evidence="2">DUF4876 domain-containing protein</fullName>
    </submittedName>
</protein>
<evidence type="ECO:0000313" key="3">
    <source>
        <dbReference type="Proteomes" id="UP001165430"/>
    </source>
</evidence>
<dbReference type="InterPro" id="IPR032627">
    <property type="entry name" value="DUF4876"/>
</dbReference>
<dbReference type="RefSeq" id="WP_241411921.1">
    <property type="nucleotide sequence ID" value="NZ_JAKZGO010000007.1"/>
</dbReference>
<evidence type="ECO:0000256" key="1">
    <source>
        <dbReference type="SAM" id="MobiDB-lite"/>
    </source>
</evidence>
<reference evidence="2" key="1">
    <citation type="submission" date="2022-03" db="EMBL/GenBank/DDBJ databases">
        <title>De novo assembled genomes of Belliella spp. (Cyclobacteriaceae) strains.</title>
        <authorList>
            <person name="Szabo A."/>
            <person name="Korponai K."/>
            <person name="Felfoldi T."/>
        </authorList>
    </citation>
    <scope>NUCLEOTIDE SEQUENCE</scope>
    <source>
        <strain evidence="2">DSM 111903</strain>
    </source>
</reference>
<keyword evidence="3" id="KW-1185">Reference proteome</keyword>
<evidence type="ECO:0000313" key="2">
    <source>
        <dbReference type="EMBL" id="MCH7413833.1"/>
    </source>
</evidence>
<accession>A0ABS9VBU4</accession>
<name>A0ABS9VBU4_9BACT</name>
<comment type="caution">
    <text evidence="2">The sequence shown here is derived from an EMBL/GenBank/DDBJ whole genome shotgun (WGS) entry which is preliminary data.</text>
</comment>
<feature type="region of interest" description="Disordered" evidence="1">
    <location>
        <begin position="413"/>
        <end position="436"/>
    </location>
</feature>
<dbReference type="PROSITE" id="PS51257">
    <property type="entry name" value="PROKAR_LIPOPROTEIN"/>
    <property type="match status" value="1"/>
</dbReference>
<gene>
    <name evidence="2" type="ORF">MM213_10080</name>
</gene>
<organism evidence="2 3">
    <name type="scientific">Belliella alkalica</name>
    <dbReference type="NCBI Taxonomy" id="1730871"/>
    <lineage>
        <taxon>Bacteria</taxon>
        <taxon>Pseudomonadati</taxon>
        <taxon>Bacteroidota</taxon>
        <taxon>Cytophagia</taxon>
        <taxon>Cytophagales</taxon>
        <taxon>Cyclobacteriaceae</taxon>
        <taxon>Belliella</taxon>
    </lineage>
</organism>
<proteinExistence type="predicted"/>
<dbReference type="Proteomes" id="UP001165430">
    <property type="component" value="Unassembled WGS sequence"/>
</dbReference>
<dbReference type="EMBL" id="JAKZGO010000007">
    <property type="protein sequence ID" value="MCH7413833.1"/>
    <property type="molecule type" value="Genomic_DNA"/>
</dbReference>